<dbReference type="InterPro" id="IPR000860">
    <property type="entry name" value="HemC"/>
</dbReference>
<dbReference type="GO" id="GO:0005737">
    <property type="term" value="C:cytoplasm"/>
    <property type="evidence" value="ECO:0007669"/>
    <property type="project" value="TreeGrafter"/>
</dbReference>
<dbReference type="NCBIfam" id="TIGR00212">
    <property type="entry name" value="hemC"/>
    <property type="match status" value="1"/>
</dbReference>
<evidence type="ECO:0000313" key="11">
    <source>
        <dbReference type="EMBL" id="CUS54958.1"/>
    </source>
</evidence>
<dbReference type="PANTHER" id="PTHR11557:SF0">
    <property type="entry name" value="PORPHOBILINOGEN DEAMINASE"/>
    <property type="match status" value="1"/>
</dbReference>
<dbReference type="GO" id="GO:0006783">
    <property type="term" value="P:heme biosynthetic process"/>
    <property type="evidence" value="ECO:0007669"/>
    <property type="project" value="TreeGrafter"/>
</dbReference>
<comment type="pathway">
    <text evidence="3">Porphyrin-containing compound metabolism; protoporphyrin-IX biosynthesis; coproporphyrinogen-III from 5-aminolevulinate: step 2/4.</text>
</comment>
<dbReference type="Pfam" id="PF01379">
    <property type="entry name" value="Porphobil_deam"/>
    <property type="match status" value="1"/>
</dbReference>
<dbReference type="AlphaFoldDB" id="A0A160TVY7"/>
<reference evidence="11" key="1">
    <citation type="submission" date="2015-10" db="EMBL/GenBank/DDBJ databases">
        <authorList>
            <person name="Gilbert D.G."/>
        </authorList>
    </citation>
    <scope>NUCLEOTIDE SEQUENCE</scope>
</reference>
<comment type="similarity">
    <text evidence="4">Belongs to the HMBS family.</text>
</comment>
<dbReference type="HAMAP" id="MF_00260">
    <property type="entry name" value="Porphobil_deam"/>
    <property type="match status" value="1"/>
</dbReference>
<dbReference type="SUPFAM" id="SSF54782">
    <property type="entry name" value="Porphobilinogen deaminase (hydroxymethylbilane synthase), C-terminal domain"/>
    <property type="match status" value="1"/>
</dbReference>
<evidence type="ECO:0000256" key="8">
    <source>
        <dbReference type="ARBA" id="ARBA00033064"/>
    </source>
</evidence>
<dbReference type="CDD" id="cd13646">
    <property type="entry name" value="PBP2_EcHMBS_like"/>
    <property type="match status" value="1"/>
</dbReference>
<dbReference type="InterPro" id="IPR022417">
    <property type="entry name" value="Porphobilin_deaminase_N"/>
</dbReference>
<organism evidence="11">
    <name type="scientific">hydrothermal vent metagenome</name>
    <dbReference type="NCBI Taxonomy" id="652676"/>
    <lineage>
        <taxon>unclassified sequences</taxon>
        <taxon>metagenomes</taxon>
        <taxon>ecological metagenomes</taxon>
    </lineage>
</organism>
<gene>
    <name evidence="11" type="ORF">MGWOODY_XGa1948</name>
</gene>
<evidence type="ECO:0000259" key="9">
    <source>
        <dbReference type="Pfam" id="PF01379"/>
    </source>
</evidence>
<dbReference type="InterPro" id="IPR022418">
    <property type="entry name" value="Porphobilinogen_deaminase_C"/>
</dbReference>
<keyword evidence="7" id="KW-0627">Porphyrin biosynthesis</keyword>
<proteinExistence type="inferred from homology"/>
<dbReference type="EC" id="2.5.1.61" evidence="5"/>
<dbReference type="InterPro" id="IPR022419">
    <property type="entry name" value="Porphobilin_deaminase_cofac_BS"/>
</dbReference>
<dbReference type="EMBL" id="CZRL01000107">
    <property type="protein sequence ID" value="CUS54958.1"/>
    <property type="molecule type" value="Genomic_DNA"/>
</dbReference>
<comment type="function">
    <text evidence="2">Tetrapolymerization of the monopyrrole PBG into the hydroxymethylbilane pre-uroporphyrinogen in several discrete steps.</text>
</comment>
<comment type="cofactor">
    <cofactor evidence="1">
        <name>dipyrromethane</name>
        <dbReference type="ChEBI" id="CHEBI:60342"/>
    </cofactor>
</comment>
<evidence type="ECO:0000256" key="4">
    <source>
        <dbReference type="ARBA" id="ARBA00005638"/>
    </source>
</evidence>
<protein>
    <recommendedName>
        <fullName evidence="5">hydroxymethylbilane synthase</fullName>
        <ecNumber evidence="5">2.5.1.61</ecNumber>
    </recommendedName>
    <alternativeName>
        <fullName evidence="8">Hydroxymethylbilane synthase</fullName>
    </alternativeName>
</protein>
<name>A0A160TVY7_9ZZZZ</name>
<feature type="domain" description="Porphobilinogen deaminase C-terminal" evidence="10">
    <location>
        <begin position="225"/>
        <end position="293"/>
    </location>
</feature>
<dbReference type="PRINTS" id="PR00151">
    <property type="entry name" value="PORPHBDMNASE"/>
</dbReference>
<sequence>MTTIRIGTRRSQLAMWQANHVRDALCKVHPDLEVEIVGITTQGDRTLDVPLATEGGKGLFLKELEQALLTGDIDLAVHSMKDVTVSLPPGLHIPVICLREDPHDALVSNQYADLSGLPEGAVVGTCSVRRQCMLKHRFPALRTENLRGNVNTRLKRLDAGEYDAIILAVSGLKRLKLSARIQQIIPADLMLPAVGQGALGIECRRDNAEVNHLIAPLDHLVSHRRISAERAVNEALGGGCHVPMAAYAEVSENKLHLTAQVGRIDGSELLTARATGPLSEAVSLGRAVAQDLIAQGAQQILMAYAG</sequence>
<evidence type="ECO:0000256" key="2">
    <source>
        <dbReference type="ARBA" id="ARBA00002869"/>
    </source>
</evidence>
<accession>A0A160TVY7</accession>
<dbReference type="FunFam" id="3.40.190.10:FF:000005">
    <property type="entry name" value="Porphobilinogen deaminase"/>
    <property type="match status" value="1"/>
</dbReference>
<keyword evidence="6 11" id="KW-0808">Transferase</keyword>
<dbReference type="Gene3D" id="3.30.160.40">
    <property type="entry name" value="Porphobilinogen deaminase, C-terminal domain"/>
    <property type="match status" value="1"/>
</dbReference>
<feature type="domain" description="Porphobilinogen deaminase N-terminal" evidence="9">
    <location>
        <begin position="4"/>
        <end position="211"/>
    </location>
</feature>
<evidence type="ECO:0000256" key="1">
    <source>
        <dbReference type="ARBA" id="ARBA00001916"/>
    </source>
</evidence>
<evidence type="ECO:0000256" key="5">
    <source>
        <dbReference type="ARBA" id="ARBA00012655"/>
    </source>
</evidence>
<dbReference type="Gene3D" id="3.40.190.10">
    <property type="entry name" value="Periplasmic binding protein-like II"/>
    <property type="match status" value="2"/>
</dbReference>
<evidence type="ECO:0000256" key="7">
    <source>
        <dbReference type="ARBA" id="ARBA00023244"/>
    </source>
</evidence>
<evidence type="ECO:0000259" key="10">
    <source>
        <dbReference type="Pfam" id="PF03900"/>
    </source>
</evidence>
<dbReference type="PIRSF" id="PIRSF001438">
    <property type="entry name" value="4pyrrol_synth_OHMeBilane_synth"/>
    <property type="match status" value="1"/>
</dbReference>
<evidence type="ECO:0000256" key="3">
    <source>
        <dbReference type="ARBA" id="ARBA00004735"/>
    </source>
</evidence>
<evidence type="ECO:0000256" key="6">
    <source>
        <dbReference type="ARBA" id="ARBA00022679"/>
    </source>
</evidence>
<dbReference type="GO" id="GO:0004418">
    <property type="term" value="F:hydroxymethylbilane synthase activity"/>
    <property type="evidence" value="ECO:0007669"/>
    <property type="project" value="UniProtKB-EC"/>
</dbReference>
<dbReference type="SUPFAM" id="SSF53850">
    <property type="entry name" value="Periplasmic binding protein-like II"/>
    <property type="match status" value="1"/>
</dbReference>
<dbReference type="InterPro" id="IPR036803">
    <property type="entry name" value="Porphobilinogen_deaminase_C_sf"/>
</dbReference>
<dbReference type="FunFam" id="3.40.190.10:FF:000004">
    <property type="entry name" value="Porphobilinogen deaminase"/>
    <property type="match status" value="1"/>
</dbReference>
<dbReference type="PANTHER" id="PTHR11557">
    <property type="entry name" value="PORPHOBILINOGEN DEAMINASE"/>
    <property type="match status" value="1"/>
</dbReference>
<dbReference type="Pfam" id="PF03900">
    <property type="entry name" value="Porphobil_deamC"/>
    <property type="match status" value="1"/>
</dbReference>
<dbReference type="PROSITE" id="PS00533">
    <property type="entry name" value="PORPHOBILINOGEN_DEAM"/>
    <property type="match status" value="1"/>
</dbReference>